<dbReference type="InterPro" id="IPR000719">
    <property type="entry name" value="Prot_kinase_dom"/>
</dbReference>
<dbReference type="PRINTS" id="PR00109">
    <property type="entry name" value="TYRKINASE"/>
</dbReference>
<dbReference type="GO" id="GO:0046872">
    <property type="term" value="F:metal ion binding"/>
    <property type="evidence" value="ECO:0007669"/>
    <property type="project" value="UniProtKB-KW"/>
</dbReference>
<dbReference type="SUPFAM" id="SSF52058">
    <property type="entry name" value="L domain-like"/>
    <property type="match status" value="2"/>
</dbReference>
<dbReference type="Pfam" id="PF01030">
    <property type="entry name" value="Recep_L_domain"/>
    <property type="match status" value="2"/>
</dbReference>
<dbReference type="RefSeq" id="XP_009059622.1">
    <property type="nucleotide sequence ID" value="XM_009061374.1"/>
</dbReference>
<dbReference type="InterPro" id="IPR017441">
    <property type="entry name" value="Protein_kinase_ATP_BS"/>
</dbReference>
<evidence type="ECO:0000256" key="8">
    <source>
        <dbReference type="ARBA" id="ARBA00022729"/>
    </source>
</evidence>
<dbReference type="InterPro" id="IPR011009">
    <property type="entry name" value="Kinase-like_dom_sf"/>
</dbReference>
<name>V3ZZ12_LOTGI</name>
<dbReference type="SUPFAM" id="SSF56112">
    <property type="entry name" value="Protein kinase-like (PK-like)"/>
    <property type="match status" value="1"/>
</dbReference>
<dbReference type="InterPro" id="IPR002011">
    <property type="entry name" value="Tyr_kinase_rcpt_2_CS"/>
</dbReference>
<dbReference type="CTD" id="20251193"/>
<evidence type="ECO:0000256" key="9">
    <source>
        <dbReference type="ARBA" id="ARBA00022737"/>
    </source>
</evidence>
<dbReference type="EC" id="2.7.10.1" evidence="22"/>
<evidence type="ECO:0000256" key="3">
    <source>
        <dbReference type="ARBA" id="ARBA00022553"/>
    </source>
</evidence>
<keyword evidence="28" id="KW-1185">Reference proteome</keyword>
<dbReference type="OMA" id="AVESNTW"/>
<dbReference type="InterPro" id="IPR050122">
    <property type="entry name" value="RTK"/>
</dbReference>
<dbReference type="GeneID" id="20251193"/>
<keyword evidence="7" id="KW-0479">Metal-binding</keyword>
<gene>
    <name evidence="27" type="ORF">LOTGIDRAFT_51396</name>
</gene>
<feature type="domain" description="Fibronectin type-III" evidence="26">
    <location>
        <begin position="810"/>
        <end position="908"/>
    </location>
</feature>
<keyword evidence="3 22" id="KW-0597">Phosphoprotein</keyword>
<accession>V3ZZ12</accession>
<dbReference type="CDD" id="cd00064">
    <property type="entry name" value="FU"/>
    <property type="match status" value="1"/>
</dbReference>
<evidence type="ECO:0000256" key="2">
    <source>
        <dbReference type="ARBA" id="ARBA00004479"/>
    </source>
</evidence>
<dbReference type="SUPFAM" id="SSF49265">
    <property type="entry name" value="Fibronectin type III"/>
    <property type="match status" value="2"/>
</dbReference>
<dbReference type="InterPro" id="IPR008266">
    <property type="entry name" value="Tyr_kinase_AS"/>
</dbReference>
<dbReference type="Gene3D" id="2.60.40.10">
    <property type="entry name" value="Immunoglobulins"/>
    <property type="match status" value="3"/>
</dbReference>
<comment type="subcellular location">
    <subcellularLocation>
        <location evidence="2">Membrane</location>
        <topology evidence="2">Single-pass type I membrane protein</topology>
    </subcellularLocation>
</comment>
<evidence type="ECO:0000256" key="12">
    <source>
        <dbReference type="ARBA" id="ARBA00022840"/>
    </source>
</evidence>
<evidence type="ECO:0000256" key="4">
    <source>
        <dbReference type="ARBA" id="ARBA00022679"/>
    </source>
</evidence>
<evidence type="ECO:0000256" key="24">
    <source>
        <dbReference type="SAM" id="Phobius"/>
    </source>
</evidence>
<keyword evidence="10 21" id="KW-0547">Nucleotide-binding</keyword>
<dbReference type="SMART" id="SM00219">
    <property type="entry name" value="TyrKc"/>
    <property type="match status" value="1"/>
</dbReference>
<dbReference type="FunFam" id="1.10.510.10:FF:000528">
    <property type="entry name" value="Tyrosine-protein kinase receptor"/>
    <property type="match status" value="1"/>
</dbReference>
<dbReference type="EMBL" id="KB202567">
    <property type="protein sequence ID" value="ESO89642.1"/>
    <property type="molecule type" value="Genomic_DNA"/>
</dbReference>
<feature type="binding site" evidence="21">
    <location>
        <position position="1010"/>
    </location>
    <ligand>
        <name>ATP</name>
        <dbReference type="ChEBI" id="CHEBI:30616"/>
    </ligand>
</feature>
<dbReference type="OrthoDB" id="5809444at2759"/>
<dbReference type="AlphaFoldDB" id="V3ZZ12"/>
<dbReference type="SMART" id="SM00060">
    <property type="entry name" value="FN3"/>
    <property type="match status" value="3"/>
</dbReference>
<evidence type="ECO:0000259" key="25">
    <source>
        <dbReference type="PROSITE" id="PS50011"/>
    </source>
</evidence>
<dbReference type="SUPFAM" id="SSF57184">
    <property type="entry name" value="Growth factor receptor domain"/>
    <property type="match status" value="1"/>
</dbReference>
<dbReference type="STRING" id="225164.V3ZZ12"/>
<keyword evidence="9" id="KW-0677">Repeat</keyword>
<keyword evidence="11" id="KW-0418">Kinase</keyword>
<dbReference type="InterPro" id="IPR020635">
    <property type="entry name" value="Tyr_kinase_cat_dom"/>
</dbReference>
<dbReference type="GO" id="GO:0043235">
    <property type="term" value="C:receptor complex"/>
    <property type="evidence" value="ECO:0007669"/>
    <property type="project" value="TreeGrafter"/>
</dbReference>
<dbReference type="GO" id="GO:0005524">
    <property type="term" value="F:ATP binding"/>
    <property type="evidence" value="ECO:0007669"/>
    <property type="project" value="UniProtKB-UniRule"/>
</dbReference>
<dbReference type="Proteomes" id="UP000030746">
    <property type="component" value="Unassembled WGS sequence"/>
</dbReference>
<dbReference type="InterPro" id="IPR001245">
    <property type="entry name" value="Ser-Thr/Tyr_kinase_cat_dom"/>
</dbReference>
<feature type="transmembrane region" description="Helical" evidence="24">
    <location>
        <begin position="918"/>
        <end position="940"/>
    </location>
</feature>
<keyword evidence="13 24" id="KW-1133">Transmembrane helix</keyword>
<dbReference type="Pfam" id="PF00757">
    <property type="entry name" value="Furin-like"/>
    <property type="match status" value="1"/>
</dbReference>
<protein>
    <recommendedName>
        <fullName evidence="22">Tyrosine-protein kinase receptor</fullName>
        <ecNumber evidence="22">2.7.10.1</ecNumber>
    </recommendedName>
</protein>
<comment type="catalytic activity">
    <reaction evidence="20 22">
        <text>L-tyrosyl-[protein] + ATP = O-phospho-L-tyrosyl-[protein] + ADP + H(+)</text>
        <dbReference type="Rhea" id="RHEA:10596"/>
        <dbReference type="Rhea" id="RHEA-COMP:10136"/>
        <dbReference type="Rhea" id="RHEA-COMP:20101"/>
        <dbReference type="ChEBI" id="CHEBI:15378"/>
        <dbReference type="ChEBI" id="CHEBI:30616"/>
        <dbReference type="ChEBI" id="CHEBI:46858"/>
        <dbReference type="ChEBI" id="CHEBI:61978"/>
        <dbReference type="ChEBI" id="CHEBI:456216"/>
        <dbReference type="EC" id="2.7.10.1"/>
    </reaction>
</comment>
<keyword evidence="16" id="KW-1015">Disulfide bond</keyword>
<comment type="cofactor">
    <cofactor evidence="1">
        <name>Mn(2+)</name>
        <dbReference type="ChEBI" id="CHEBI:29035"/>
    </cofactor>
</comment>
<evidence type="ECO:0000256" key="21">
    <source>
        <dbReference type="PROSITE-ProRule" id="PRU10141"/>
    </source>
</evidence>
<dbReference type="InterPro" id="IPR009030">
    <property type="entry name" value="Growth_fac_rcpt_cys_sf"/>
</dbReference>
<evidence type="ECO:0000256" key="16">
    <source>
        <dbReference type="ARBA" id="ARBA00023157"/>
    </source>
</evidence>
<sequence>CTSKSIRNDVSKFKILENCTIIEGFLHIVLIERVMEADFAKLSFPKLVEITGHILLYRVDGLRTLRHIFPNLAVIRGQELFHNYAIAAYQMQDLEELGLVSLTAIKRGAVRLEKNSKLCYVDTIDWEKLAASDNWKDNVFSENKDEQECVNICPDQCSRSKVKGKEAKRCWSSKDCQKGLDCEKKCGKGIFCNDETGECCHNYCMGGCRGPRKEDCLACKAVIYQGICEPRCNPETYKYMDRRCLLDKECMNMENHQKGEEWKIIRGDSGMEGKCIKECPNGYTKNVTTPNIRECTKCSAHCPKVCFGRVIDSIDAAQTLTGCTSITGPLEIEIDGGSNIVVELEKSLGEIEEISHYIKITRSYPIISLHFFKKLKLIKGEKLDQTYYSLNIFDNPNLQELFSPEVTKNLRILNGKSKFNFNRKLCFYKIENFLNAVGLANTTDALDDVKSTNGDSIPCEVNTLNLSVQAVNHHSVILKWDQFKTHDIRPLLSYVVHYREVQSKNINIFQGRDACSESVWKTKEVEPDKNSNPEEIISSLRPWTLYAAYIQTYTIGRASSSAISNLTYFRTKPYYPSAPTNLEITAEVEGELKVTWDPPKLPNGNITYYIVKWRRQVLKREEFDKRDYCKEPLDLNRDKKEKDKKKEEAKKNLTLPSGGQCCRCPKTPQEEEEENRIRLNEIAFENALHDEVYVKRKREVPSPNDIKSGKQKYLSGNTDNEDVDVKRLKGKVDGKNSSDFNNETEENQENTSIVHSQEIHLPNLGHSQPYTVEVVACLSDKDKYGKEMCSHSHSQGNSAIANARTLASKTADTINASTITVKPNKTEVMIKWEEPRKPNGLVIKFEIDYQKTHNNDVTPCINYTKYRSIKGYKLEKLQPGNYSFKIRATSLAGPGEWTPVKYFFIEDTGNDNGIEKKVIIAIVIGVILVLVITIIVVWFAKESELANNLIVSHNPNYFPAGDVYIPDDWEVDRDKIELIREIGEGSFGMVYEGIATDLPPYKGPMNIAVKTVNDQAGVQDKMNFLKEACIMKAFSCFHVVKLLGVVSQGQPAYVIMELMKNGDLKNYLRSHRPDVEDNNGAPPPTLKEILQMAGEIADGMAYLADKKFVHRDLAARNCMVAEENTVKIGDFGMTRDIYMTDYYRKGGKGLLPVRWMAPESLKDGIFTTMSDVWSYGVVLWEMATLAAQPYQGLSNEEVLRYVSEGKFMEKPEGCPDRLYDLMLKCWQYKDKNRPTFKEIIEMLVPDLHPSFKDVSYFFSDENKPPDG</sequence>
<keyword evidence="5" id="KW-0165">Cleavage on pair of basic residues</keyword>
<dbReference type="GO" id="GO:0004714">
    <property type="term" value="F:transmembrane receptor protein tyrosine kinase activity"/>
    <property type="evidence" value="ECO:0007669"/>
    <property type="project" value="UniProtKB-EC"/>
</dbReference>
<evidence type="ECO:0000256" key="14">
    <source>
        <dbReference type="ARBA" id="ARBA00023136"/>
    </source>
</evidence>
<keyword evidence="6 22" id="KW-0812">Transmembrane</keyword>
<evidence type="ECO:0000256" key="11">
    <source>
        <dbReference type="ARBA" id="ARBA00022777"/>
    </source>
</evidence>
<feature type="non-terminal residue" evidence="27">
    <location>
        <position position="1267"/>
    </location>
</feature>
<feature type="region of interest" description="Disordered" evidence="23">
    <location>
        <begin position="699"/>
        <end position="749"/>
    </location>
</feature>
<feature type="compositionally biased region" description="Basic and acidic residues" evidence="23">
    <location>
        <begin position="723"/>
        <end position="736"/>
    </location>
</feature>
<comment type="similarity">
    <text evidence="22">Belongs to the protein kinase superfamily. Tyr protein kinase family. Insulin receptor subfamily.</text>
</comment>
<dbReference type="InterPro" id="IPR006211">
    <property type="entry name" value="Furin-like_Cys-rich_dom"/>
</dbReference>
<evidence type="ECO:0000256" key="23">
    <source>
        <dbReference type="SAM" id="MobiDB-lite"/>
    </source>
</evidence>
<dbReference type="PROSITE" id="PS00109">
    <property type="entry name" value="PROTEIN_KINASE_TYR"/>
    <property type="match status" value="1"/>
</dbReference>
<dbReference type="Gene3D" id="3.30.200.20">
    <property type="entry name" value="Phosphorylase Kinase, domain 1"/>
    <property type="match status" value="1"/>
</dbReference>
<evidence type="ECO:0000256" key="1">
    <source>
        <dbReference type="ARBA" id="ARBA00001936"/>
    </source>
</evidence>
<dbReference type="SMART" id="SM00261">
    <property type="entry name" value="FU"/>
    <property type="match status" value="1"/>
</dbReference>
<dbReference type="PROSITE" id="PS00107">
    <property type="entry name" value="PROTEIN_KINASE_ATP"/>
    <property type="match status" value="1"/>
</dbReference>
<evidence type="ECO:0000256" key="7">
    <source>
        <dbReference type="ARBA" id="ARBA00022723"/>
    </source>
</evidence>
<dbReference type="InterPro" id="IPR003961">
    <property type="entry name" value="FN3_dom"/>
</dbReference>
<dbReference type="CDD" id="cd05032">
    <property type="entry name" value="PTKc_InsR_like"/>
    <property type="match status" value="1"/>
</dbReference>
<evidence type="ECO:0000256" key="5">
    <source>
        <dbReference type="ARBA" id="ARBA00022685"/>
    </source>
</evidence>
<keyword evidence="19" id="KW-0464">Manganese</keyword>
<keyword evidence="12 21" id="KW-0067">ATP-binding</keyword>
<keyword evidence="4" id="KW-0808">Transferase</keyword>
<evidence type="ECO:0000259" key="26">
    <source>
        <dbReference type="PROSITE" id="PS50853"/>
    </source>
</evidence>
<evidence type="ECO:0000256" key="13">
    <source>
        <dbReference type="ARBA" id="ARBA00022989"/>
    </source>
</evidence>
<evidence type="ECO:0000256" key="15">
    <source>
        <dbReference type="ARBA" id="ARBA00023137"/>
    </source>
</evidence>
<evidence type="ECO:0000313" key="28">
    <source>
        <dbReference type="Proteomes" id="UP000030746"/>
    </source>
</evidence>
<dbReference type="SMART" id="SM00220">
    <property type="entry name" value="S_TKc"/>
    <property type="match status" value="1"/>
</dbReference>
<evidence type="ECO:0000256" key="19">
    <source>
        <dbReference type="ARBA" id="ARBA00023211"/>
    </source>
</evidence>
<reference evidence="27 28" key="1">
    <citation type="journal article" date="2013" name="Nature">
        <title>Insights into bilaterian evolution from three spiralian genomes.</title>
        <authorList>
            <person name="Simakov O."/>
            <person name="Marletaz F."/>
            <person name="Cho S.J."/>
            <person name="Edsinger-Gonzales E."/>
            <person name="Havlak P."/>
            <person name="Hellsten U."/>
            <person name="Kuo D.H."/>
            <person name="Larsson T."/>
            <person name="Lv J."/>
            <person name="Arendt D."/>
            <person name="Savage R."/>
            <person name="Osoegawa K."/>
            <person name="de Jong P."/>
            <person name="Grimwood J."/>
            <person name="Chapman J.A."/>
            <person name="Shapiro H."/>
            <person name="Aerts A."/>
            <person name="Otillar R.P."/>
            <person name="Terry A.Y."/>
            <person name="Boore J.L."/>
            <person name="Grigoriev I.V."/>
            <person name="Lindberg D.R."/>
            <person name="Seaver E.C."/>
            <person name="Weisblat D.A."/>
            <person name="Putnam N.H."/>
            <person name="Rokhsar D.S."/>
        </authorList>
    </citation>
    <scope>NUCLEOTIDE SEQUENCE [LARGE SCALE GENOMIC DNA]</scope>
</reference>
<dbReference type="CDD" id="cd00063">
    <property type="entry name" value="FN3"/>
    <property type="match status" value="3"/>
</dbReference>
<keyword evidence="8" id="KW-0732">Signal</keyword>
<dbReference type="Pfam" id="PF07714">
    <property type="entry name" value="PK_Tyr_Ser-Thr"/>
    <property type="match status" value="1"/>
</dbReference>
<dbReference type="InterPro" id="IPR036941">
    <property type="entry name" value="Rcpt_L-dom_sf"/>
</dbReference>
<dbReference type="HOGENOM" id="CLU_000288_166_0_1"/>
<dbReference type="KEGG" id="lgi:LOTGIDRAFT_51396"/>
<dbReference type="InterPro" id="IPR036116">
    <property type="entry name" value="FN3_sf"/>
</dbReference>
<evidence type="ECO:0000256" key="18">
    <source>
        <dbReference type="ARBA" id="ARBA00023180"/>
    </source>
</evidence>
<dbReference type="PROSITE" id="PS50011">
    <property type="entry name" value="PROTEIN_KINASE_DOM"/>
    <property type="match status" value="1"/>
</dbReference>
<evidence type="ECO:0000256" key="6">
    <source>
        <dbReference type="ARBA" id="ARBA00022692"/>
    </source>
</evidence>
<dbReference type="PROSITE" id="PS00239">
    <property type="entry name" value="RECEPTOR_TYR_KIN_II"/>
    <property type="match status" value="1"/>
</dbReference>
<dbReference type="Gene3D" id="3.80.20.20">
    <property type="entry name" value="Receptor L-domain"/>
    <property type="match status" value="2"/>
</dbReference>
<keyword evidence="14 24" id="KW-0472">Membrane</keyword>
<dbReference type="PANTHER" id="PTHR24416:SF525">
    <property type="entry name" value="INSULIN-LIKE RECEPTOR"/>
    <property type="match status" value="1"/>
</dbReference>
<dbReference type="Gene3D" id="2.10.220.10">
    <property type="entry name" value="Hormone Receptor, Insulin-like Growth Factor Receptor 1, Chain A, domain 2"/>
    <property type="match status" value="1"/>
</dbReference>
<dbReference type="Pfam" id="PF00041">
    <property type="entry name" value="fn3"/>
    <property type="match status" value="1"/>
</dbReference>
<organism evidence="27 28">
    <name type="scientific">Lottia gigantea</name>
    <name type="common">Giant owl limpet</name>
    <dbReference type="NCBI Taxonomy" id="225164"/>
    <lineage>
        <taxon>Eukaryota</taxon>
        <taxon>Metazoa</taxon>
        <taxon>Spiralia</taxon>
        <taxon>Lophotrochozoa</taxon>
        <taxon>Mollusca</taxon>
        <taxon>Gastropoda</taxon>
        <taxon>Patellogastropoda</taxon>
        <taxon>Lottioidea</taxon>
        <taxon>Lottiidae</taxon>
        <taxon>Lottia</taxon>
    </lineage>
</organism>
<feature type="domain" description="Protein kinase" evidence="25">
    <location>
        <begin position="976"/>
        <end position="1251"/>
    </location>
</feature>
<dbReference type="InterPro" id="IPR000494">
    <property type="entry name" value="Rcpt_L-dom"/>
</dbReference>
<feature type="domain" description="Fibronectin type-III" evidence="26">
    <location>
        <begin position="462"/>
        <end position="574"/>
    </location>
</feature>
<dbReference type="GO" id="GO:0007169">
    <property type="term" value="P:cell surface receptor protein tyrosine kinase signaling pathway"/>
    <property type="evidence" value="ECO:0007669"/>
    <property type="project" value="InterPro"/>
</dbReference>
<proteinExistence type="inferred from homology"/>
<keyword evidence="18" id="KW-0325">Glycoprotein</keyword>
<dbReference type="GO" id="GO:0005886">
    <property type="term" value="C:plasma membrane"/>
    <property type="evidence" value="ECO:0007669"/>
    <property type="project" value="TreeGrafter"/>
</dbReference>
<evidence type="ECO:0000256" key="22">
    <source>
        <dbReference type="RuleBase" id="RU000312"/>
    </source>
</evidence>
<dbReference type="InterPro" id="IPR006212">
    <property type="entry name" value="Furin_repeat"/>
</dbReference>
<feature type="non-terminal residue" evidence="27">
    <location>
        <position position="1"/>
    </location>
</feature>
<keyword evidence="17 22" id="KW-0675">Receptor</keyword>
<evidence type="ECO:0000256" key="20">
    <source>
        <dbReference type="ARBA" id="ARBA00051243"/>
    </source>
</evidence>
<dbReference type="Gene3D" id="1.10.510.10">
    <property type="entry name" value="Transferase(Phosphotransferase) domain 1"/>
    <property type="match status" value="1"/>
</dbReference>
<evidence type="ECO:0000256" key="17">
    <source>
        <dbReference type="ARBA" id="ARBA00023170"/>
    </source>
</evidence>
<evidence type="ECO:0000256" key="10">
    <source>
        <dbReference type="ARBA" id="ARBA00022741"/>
    </source>
</evidence>
<keyword evidence="15" id="KW-0829">Tyrosine-protein kinase</keyword>
<dbReference type="FunFam" id="3.30.200.20:FF:000026">
    <property type="entry name" value="Tyrosine-protein kinase receptor"/>
    <property type="match status" value="1"/>
</dbReference>
<dbReference type="PANTHER" id="PTHR24416">
    <property type="entry name" value="TYROSINE-PROTEIN KINASE RECEPTOR"/>
    <property type="match status" value="1"/>
</dbReference>
<evidence type="ECO:0000313" key="27">
    <source>
        <dbReference type="EMBL" id="ESO89642.1"/>
    </source>
</evidence>
<dbReference type="InterPro" id="IPR013783">
    <property type="entry name" value="Ig-like_fold"/>
</dbReference>
<dbReference type="PROSITE" id="PS50853">
    <property type="entry name" value="FN3"/>
    <property type="match status" value="2"/>
</dbReference>